<evidence type="ECO:0000259" key="2">
    <source>
        <dbReference type="Pfam" id="PF04073"/>
    </source>
</evidence>
<accession>A0A4R8MAV5</accession>
<evidence type="ECO:0000313" key="3">
    <source>
        <dbReference type="EMBL" id="TDY61257.1"/>
    </source>
</evidence>
<dbReference type="InterPro" id="IPR036754">
    <property type="entry name" value="YbaK/aa-tRNA-synt-asso_dom_sf"/>
</dbReference>
<dbReference type="AlphaFoldDB" id="A0A4R8MAV5"/>
<dbReference type="PANTHER" id="PTHR31423">
    <property type="entry name" value="YBAK DOMAIN-CONTAINING PROTEIN"/>
    <property type="match status" value="1"/>
</dbReference>
<organism evidence="3 4">
    <name type="scientific">Aminivibrio pyruvatiphilus</name>
    <dbReference type="NCBI Taxonomy" id="1005740"/>
    <lineage>
        <taxon>Bacteria</taxon>
        <taxon>Thermotogati</taxon>
        <taxon>Synergistota</taxon>
        <taxon>Synergistia</taxon>
        <taxon>Synergistales</taxon>
        <taxon>Aminobacteriaceae</taxon>
        <taxon>Aminivibrio</taxon>
    </lineage>
</organism>
<dbReference type="FunFam" id="3.90.960.10:FF:000005">
    <property type="entry name" value="Putative prolyl-tRNA synthetase"/>
    <property type="match status" value="1"/>
</dbReference>
<sequence length="172" mass="19310">MRSAEEKAESRRAVLEQLGKMGISYEMIEHDAAYTVEDMDRIGFDEKVTVCKNLFVRDQKKKPSHWLVVVHKDKRADLDSLAEQLGTKHLSFASADRLKRYLGLAQGEVTPLGVLNDANHEVTVVFDQDLKGKEHLGVHPNDNTATLILSYDDILTFVTGQGNPVRHITVRG</sequence>
<dbReference type="OrthoDB" id="9798587at2"/>
<comment type="similarity">
    <text evidence="1">Belongs to the PRORSD1 family.</text>
</comment>
<dbReference type="CDD" id="cd04335">
    <property type="entry name" value="PrdX_deacylase"/>
    <property type="match status" value="1"/>
</dbReference>
<dbReference type="InterPro" id="IPR007214">
    <property type="entry name" value="YbaK/aa-tRNA-synth-assoc-dom"/>
</dbReference>
<dbReference type="Proteomes" id="UP000295066">
    <property type="component" value="Unassembled WGS sequence"/>
</dbReference>
<protein>
    <submittedName>
        <fullName evidence="3">Ala-tRNA(Pro) deacylase</fullName>
    </submittedName>
</protein>
<evidence type="ECO:0000256" key="1">
    <source>
        <dbReference type="ARBA" id="ARBA00010201"/>
    </source>
</evidence>
<dbReference type="Pfam" id="PF04073">
    <property type="entry name" value="tRNA_edit"/>
    <property type="match status" value="1"/>
</dbReference>
<feature type="domain" description="YbaK/aminoacyl-tRNA synthetase-associated" evidence="2">
    <location>
        <begin position="30"/>
        <end position="157"/>
    </location>
</feature>
<dbReference type="SUPFAM" id="SSF55826">
    <property type="entry name" value="YbaK/ProRS associated domain"/>
    <property type="match status" value="1"/>
</dbReference>
<dbReference type="GO" id="GO:0002161">
    <property type="term" value="F:aminoacyl-tRNA deacylase activity"/>
    <property type="evidence" value="ECO:0007669"/>
    <property type="project" value="InterPro"/>
</dbReference>
<name>A0A4R8MAV5_9BACT</name>
<evidence type="ECO:0000313" key="4">
    <source>
        <dbReference type="Proteomes" id="UP000295066"/>
    </source>
</evidence>
<reference evidence="3 4" key="1">
    <citation type="submission" date="2019-03" db="EMBL/GenBank/DDBJ databases">
        <title>Genomic Encyclopedia of Type Strains, Phase IV (KMG-IV): sequencing the most valuable type-strain genomes for metagenomic binning, comparative biology and taxonomic classification.</title>
        <authorList>
            <person name="Goeker M."/>
        </authorList>
    </citation>
    <scope>NUCLEOTIDE SEQUENCE [LARGE SCALE GENOMIC DNA]</scope>
    <source>
        <strain evidence="3 4">DSM 25964</strain>
    </source>
</reference>
<proteinExistence type="inferred from homology"/>
<gene>
    <name evidence="3" type="ORF">C8D99_106112</name>
</gene>
<comment type="caution">
    <text evidence="3">The sequence shown here is derived from an EMBL/GenBank/DDBJ whole genome shotgun (WGS) entry which is preliminary data.</text>
</comment>
<dbReference type="InterPro" id="IPR040285">
    <property type="entry name" value="ProX/PRXD1"/>
</dbReference>
<dbReference type="PANTHER" id="PTHR31423:SF3">
    <property type="entry name" value="PROLYL-TRNA SYNTHETASE ASSOCIATED DOMAIN-CONTAINING PROTEIN 1-RELATED"/>
    <property type="match status" value="1"/>
</dbReference>
<dbReference type="EMBL" id="SORI01000006">
    <property type="protein sequence ID" value="TDY61257.1"/>
    <property type="molecule type" value="Genomic_DNA"/>
</dbReference>
<dbReference type="RefSeq" id="WP_133957305.1">
    <property type="nucleotide sequence ID" value="NZ_SORI01000006.1"/>
</dbReference>
<dbReference type="Gene3D" id="3.90.960.10">
    <property type="entry name" value="YbaK/aminoacyl-tRNA synthetase-associated domain"/>
    <property type="match status" value="1"/>
</dbReference>
<keyword evidence="4" id="KW-1185">Reference proteome</keyword>